<dbReference type="EMBL" id="CP046956">
    <property type="protein sequence ID" value="QTM99100.1"/>
    <property type="molecule type" value="Genomic_DNA"/>
</dbReference>
<dbReference type="InterPro" id="IPR008407">
    <property type="entry name" value="Brnchd-chn_aa_trnsp_AzlD"/>
</dbReference>
<dbReference type="RefSeq" id="WP_209368242.1">
    <property type="nucleotide sequence ID" value="NZ_CP046956.1"/>
</dbReference>
<evidence type="ECO:0000313" key="2">
    <source>
        <dbReference type="EMBL" id="QTM99100.1"/>
    </source>
</evidence>
<evidence type="ECO:0000256" key="1">
    <source>
        <dbReference type="SAM" id="Phobius"/>
    </source>
</evidence>
<feature type="transmembrane region" description="Helical" evidence="1">
    <location>
        <begin position="6"/>
        <end position="26"/>
    </location>
</feature>
<evidence type="ECO:0000313" key="3">
    <source>
        <dbReference type="Proteomes" id="UP000665043"/>
    </source>
</evidence>
<feature type="transmembrane region" description="Helical" evidence="1">
    <location>
        <begin position="87"/>
        <end position="104"/>
    </location>
</feature>
<feature type="transmembrane region" description="Helical" evidence="1">
    <location>
        <begin position="38"/>
        <end position="57"/>
    </location>
</feature>
<organism evidence="2 3">
    <name type="scientific">Sediminibacillus dalangtanensis</name>
    <dbReference type="NCBI Taxonomy" id="2729421"/>
    <lineage>
        <taxon>Bacteria</taxon>
        <taxon>Bacillati</taxon>
        <taxon>Bacillota</taxon>
        <taxon>Bacilli</taxon>
        <taxon>Bacillales</taxon>
        <taxon>Bacillaceae</taxon>
        <taxon>Sediminibacillus</taxon>
    </lineage>
</organism>
<protein>
    <submittedName>
        <fullName evidence="2">AzlD domain-containing protein</fullName>
    </submittedName>
</protein>
<keyword evidence="3" id="KW-1185">Reference proteome</keyword>
<proteinExistence type="predicted"/>
<dbReference type="Pfam" id="PF05437">
    <property type="entry name" value="AzlD"/>
    <property type="match status" value="1"/>
</dbReference>
<feature type="transmembrane region" description="Helical" evidence="1">
    <location>
        <begin position="63"/>
        <end position="80"/>
    </location>
</feature>
<name>A0ABX7VTG9_9BACI</name>
<keyword evidence="1" id="KW-1133">Transmembrane helix</keyword>
<keyword evidence="1" id="KW-0472">Membrane</keyword>
<dbReference type="Proteomes" id="UP000665043">
    <property type="component" value="Chromosome"/>
</dbReference>
<sequence>MFHDWILIGLLAVSTYFSRIIGTAFMAGRELGPALRRYFDFLPIAIITSLILKQMIIPVNNQLTLSIPVLIGSLVTAVILRISSRFLPSLLTGMLAGILIRMGIG</sequence>
<keyword evidence="1" id="KW-0812">Transmembrane</keyword>
<reference evidence="2 3" key="1">
    <citation type="submission" date="2019-12" db="EMBL/GenBank/DDBJ databases">
        <title>The whole genome sequencing of a strain isolated from a Mars analog, Dalangtan Playa.</title>
        <authorList>
            <person name="Huang T."/>
        </authorList>
    </citation>
    <scope>NUCLEOTIDE SEQUENCE [LARGE SCALE GENOMIC DNA]</scope>
    <source>
        <strain evidence="2 3">DP4-553-S</strain>
    </source>
</reference>
<accession>A0ABX7VTG9</accession>
<gene>
    <name evidence="2" type="ORF">ERJ70_07170</name>
</gene>